<keyword evidence="3" id="KW-1185">Reference proteome</keyword>
<accession>A0A2G1UID5</accession>
<comment type="caution">
    <text evidence="2">The sequence shown here is derived from an EMBL/GenBank/DDBJ whole genome shotgun (WGS) entry which is preliminary data.</text>
</comment>
<keyword evidence="1" id="KW-1133">Transmembrane helix</keyword>
<evidence type="ECO:0000313" key="2">
    <source>
        <dbReference type="EMBL" id="PHQ14258.1"/>
    </source>
</evidence>
<feature type="transmembrane region" description="Helical" evidence="1">
    <location>
        <begin position="131"/>
        <end position="150"/>
    </location>
</feature>
<dbReference type="AlphaFoldDB" id="A0A2G1UID5"/>
<dbReference type="InterPro" id="IPR032690">
    <property type="entry name" value="CarS"/>
</dbReference>
<keyword evidence="1" id="KW-0812">Transmembrane</keyword>
<gene>
    <name evidence="2" type="ORF">CLH61_15220</name>
</gene>
<proteinExistence type="predicted"/>
<evidence type="ECO:0000256" key="1">
    <source>
        <dbReference type="SAM" id="Phobius"/>
    </source>
</evidence>
<reference evidence="2 3" key="1">
    <citation type="submission" date="2017-09" db="EMBL/GenBank/DDBJ databases">
        <title>The draft genome sequences of Marinobacter sp. PWS21.</title>
        <authorList>
            <person name="Cao J."/>
        </authorList>
    </citation>
    <scope>NUCLEOTIDE SEQUENCE [LARGE SCALE GENOMIC DNA]</scope>
    <source>
        <strain evidence="2 3">PWS21</strain>
    </source>
</reference>
<evidence type="ECO:0008006" key="4">
    <source>
        <dbReference type="Google" id="ProtNLM"/>
    </source>
</evidence>
<keyword evidence="1" id="KW-0472">Membrane</keyword>
<protein>
    <recommendedName>
        <fullName evidence="4">CDP-archaeol synthase</fullName>
    </recommendedName>
</protein>
<dbReference type="Pfam" id="PF01864">
    <property type="entry name" value="CarS-like"/>
    <property type="match status" value="2"/>
</dbReference>
<evidence type="ECO:0000313" key="3">
    <source>
        <dbReference type="Proteomes" id="UP000231409"/>
    </source>
</evidence>
<dbReference type="Proteomes" id="UP000231409">
    <property type="component" value="Unassembled WGS sequence"/>
</dbReference>
<dbReference type="RefSeq" id="WP_099615611.1">
    <property type="nucleotide sequence ID" value="NZ_KZ319374.1"/>
</dbReference>
<feature type="transmembrane region" description="Helical" evidence="1">
    <location>
        <begin position="72"/>
        <end position="92"/>
    </location>
</feature>
<dbReference type="EMBL" id="NTFH01000011">
    <property type="protein sequence ID" value="PHQ14258.1"/>
    <property type="molecule type" value="Genomic_DNA"/>
</dbReference>
<sequence length="159" mass="16980">MLAVVLFVMLVLANGAPVIAHLVLGERWSAPVDGGRRWRDGRPLLGYSKTWRGLVSGALACGAFSVWAGPGLWFGLAFGLLALAGDLLSSFIKRRLGLVSSARALGLDQLPEAALPMVWAGYVLAPGWGQVLAVVAVFVVANIVFSPLLYRLGIRRHPH</sequence>
<organism evidence="2 3">
    <name type="scientific">Marinobacter profundi</name>
    <dbReference type="NCBI Taxonomy" id="2666256"/>
    <lineage>
        <taxon>Bacteria</taxon>
        <taxon>Pseudomonadati</taxon>
        <taxon>Pseudomonadota</taxon>
        <taxon>Gammaproteobacteria</taxon>
        <taxon>Pseudomonadales</taxon>
        <taxon>Marinobacteraceae</taxon>
        <taxon>Marinobacter</taxon>
    </lineage>
</organism>
<dbReference type="PANTHER" id="PTHR39650:SF1">
    <property type="entry name" value="CDP-ARCHAEOL SYNTHASE"/>
    <property type="match status" value="1"/>
</dbReference>
<dbReference type="PANTHER" id="PTHR39650">
    <property type="entry name" value="CDP-ARCHAEOL SYNTHASE"/>
    <property type="match status" value="1"/>
</dbReference>
<name>A0A2G1UID5_9GAMM</name>